<dbReference type="AlphaFoldDB" id="A0A317WPB9"/>
<reference evidence="1 2" key="1">
    <citation type="submission" date="2016-12" db="EMBL/GenBank/DDBJ databases">
        <title>The genomes of Aspergillus section Nigri reveals drivers in fungal speciation.</title>
        <authorList>
            <consortium name="DOE Joint Genome Institute"/>
            <person name="Vesth T.C."/>
            <person name="Nybo J."/>
            <person name="Theobald S."/>
            <person name="Brandl J."/>
            <person name="Frisvad J.C."/>
            <person name="Nielsen K.F."/>
            <person name="Lyhne E.K."/>
            <person name="Kogle M.E."/>
            <person name="Kuo A."/>
            <person name="Riley R."/>
            <person name="Clum A."/>
            <person name="Nolan M."/>
            <person name="Lipzen A."/>
            <person name="Salamov A."/>
            <person name="Henrissat B."/>
            <person name="Wiebenga A."/>
            <person name="De Vries R.P."/>
            <person name="Grigoriev I.V."/>
            <person name="Mortensen U.H."/>
            <person name="Andersen M.R."/>
            <person name="Baker S.E."/>
        </authorList>
    </citation>
    <scope>NUCLEOTIDE SEQUENCE [LARGE SCALE GENOMIC DNA]</scope>
    <source>
        <strain evidence="1 2">CBS 117.55</strain>
    </source>
</reference>
<name>A0A317WPB9_9EURO</name>
<comment type="caution">
    <text evidence="1">The sequence shown here is derived from an EMBL/GenBank/DDBJ whole genome shotgun (WGS) entry which is preliminary data.</text>
</comment>
<proteinExistence type="predicted"/>
<dbReference type="VEuPathDB" id="FungiDB:BO70DRAFT_179740"/>
<dbReference type="OrthoDB" id="4243861at2759"/>
<gene>
    <name evidence="1" type="ORF">BO70DRAFT_179740</name>
</gene>
<organism evidence="1 2">
    <name type="scientific">Aspergillus heteromorphus CBS 117.55</name>
    <dbReference type="NCBI Taxonomy" id="1448321"/>
    <lineage>
        <taxon>Eukaryota</taxon>
        <taxon>Fungi</taxon>
        <taxon>Dikarya</taxon>
        <taxon>Ascomycota</taxon>
        <taxon>Pezizomycotina</taxon>
        <taxon>Eurotiomycetes</taxon>
        <taxon>Eurotiomycetidae</taxon>
        <taxon>Eurotiales</taxon>
        <taxon>Aspergillaceae</taxon>
        <taxon>Aspergillus</taxon>
        <taxon>Aspergillus subgen. Circumdati</taxon>
    </lineage>
</organism>
<dbReference type="Proteomes" id="UP000247233">
    <property type="component" value="Unassembled WGS sequence"/>
</dbReference>
<dbReference type="GeneID" id="37060667"/>
<evidence type="ECO:0000313" key="2">
    <source>
        <dbReference type="Proteomes" id="UP000247233"/>
    </source>
</evidence>
<sequence>MDDSTEDDCGRILRRIREILFDFLGTIGSGTMRILGDTPNSMLDPKDYLGSIRPFATQVQDCLHEYNANNETCFVAVNIYPGKHSYFVVDLNNTNYDYQTAHECKTSIPVYVLRLSKRNPKIFRKQELDEQIAETLRIMHNGHGQDPLPLFDNYCDKNRQYCNPRSLQR</sequence>
<dbReference type="EMBL" id="MSFL01000005">
    <property type="protein sequence ID" value="PWY88354.1"/>
    <property type="molecule type" value="Genomic_DNA"/>
</dbReference>
<keyword evidence="2" id="KW-1185">Reference proteome</keyword>
<accession>A0A317WPB9</accession>
<dbReference type="STRING" id="1448321.A0A317WPB9"/>
<dbReference type="RefSeq" id="XP_025401890.1">
    <property type="nucleotide sequence ID" value="XM_025538430.1"/>
</dbReference>
<evidence type="ECO:0000313" key="1">
    <source>
        <dbReference type="EMBL" id="PWY88354.1"/>
    </source>
</evidence>
<protein>
    <submittedName>
        <fullName evidence="1">Uncharacterized protein</fullName>
    </submittedName>
</protein>